<feature type="transmembrane region" description="Helical" evidence="7">
    <location>
        <begin position="213"/>
        <end position="233"/>
    </location>
</feature>
<feature type="domain" description="CstA N-terminal" evidence="8">
    <location>
        <begin position="3"/>
        <end position="527"/>
    </location>
</feature>
<feature type="transmembrane region" description="Helical" evidence="7">
    <location>
        <begin position="86"/>
        <end position="109"/>
    </location>
</feature>
<reference evidence="9 10" key="1">
    <citation type="submission" date="2020-08" db="EMBL/GenBank/DDBJ databases">
        <title>Bridging the membrane lipid divide: bacteria of the FCB group superphylum have the potential to synthesize archaeal ether lipids.</title>
        <authorList>
            <person name="Villanueva L."/>
            <person name="Von Meijenfeldt F.A.B."/>
            <person name="Westbye A.B."/>
            <person name="Yadav S."/>
            <person name="Hopmans E.C."/>
            <person name="Dutilh B.E."/>
            <person name="Sinninghe Damste J.S."/>
        </authorList>
    </citation>
    <scope>NUCLEOTIDE SEQUENCE [LARGE SCALE GENOMIC DNA]</scope>
    <source>
        <strain evidence="9">NIOZ-UU17</strain>
    </source>
</reference>
<protein>
    <submittedName>
        <fullName evidence="9">Carbon starvation protein A</fullName>
    </submittedName>
</protein>
<dbReference type="InterPro" id="IPR051605">
    <property type="entry name" value="CstA"/>
</dbReference>
<keyword evidence="4 7" id="KW-0812">Transmembrane</keyword>
<dbReference type="GO" id="GO:0009267">
    <property type="term" value="P:cellular response to starvation"/>
    <property type="evidence" value="ECO:0007669"/>
    <property type="project" value="InterPro"/>
</dbReference>
<comment type="subcellular location">
    <subcellularLocation>
        <location evidence="1">Cell membrane</location>
        <topology evidence="1">Multi-pass membrane protein</topology>
    </subcellularLocation>
</comment>
<proteinExistence type="inferred from homology"/>
<evidence type="ECO:0000256" key="4">
    <source>
        <dbReference type="ARBA" id="ARBA00022692"/>
    </source>
</evidence>
<dbReference type="Proteomes" id="UP000605201">
    <property type="component" value="Unassembled WGS sequence"/>
</dbReference>
<sequence>MAALLIMVLAFAGYLIMYHLYGKFIGNKIFALSAAAKPPSVEFEDGIDYVPTRKEVIFGHHFTSIAGTGPIVGPAIAIIWGWVPALIWVFVGSIVMGAVHDFGALIISMRNQGKSVAEFTSKYINSRTKFFFFVIVFLELWIVIAIFGLVIAVVFTMYPQAVIPVWLEIPIALYLGYLMYKKGKNVITWSIIAVIVMYATFIIGYYVPFKMPTILGIPATGVWTIILLAYAFIASTLPVTTLLQPRDFINSHQLVIALGLLFLGVIVSAFSGNLHIVAPAVQLAPAKAPPMWPFLFITIACGAISGFHSLVSSGTSAKQVRKEDDSLFVGYGSMLMEGVLATMVIIAVAAGIGMGYVPKGGGESVAGVAAWTAHYSSWAAAAGLGSKISAFVVGAANMIGSLGIPHGVCLVIMGVFVASFAATTLDTATRVQRYVVAELFGGLKLNFLTGRYIATFIAVGSALVLAFVTGAGGKGALTLWPLFGAVNQTLAALVLIIITLYLEKKGGLKWMVAGLPAIFMSVMTIWAVIMNQVKFLDKQNMLLTVINVCILVVAVWIAVEGIAKFFSSAGTGAGEPEPETT</sequence>
<evidence type="ECO:0000256" key="1">
    <source>
        <dbReference type="ARBA" id="ARBA00004651"/>
    </source>
</evidence>
<gene>
    <name evidence="9" type="ORF">H8D96_18020</name>
</gene>
<feature type="transmembrane region" description="Helical" evidence="7">
    <location>
        <begin position="130"/>
        <end position="155"/>
    </location>
</feature>
<evidence type="ECO:0000259" key="8">
    <source>
        <dbReference type="Pfam" id="PF02554"/>
    </source>
</evidence>
<feature type="transmembrane region" description="Helical" evidence="7">
    <location>
        <begin position="408"/>
        <end position="425"/>
    </location>
</feature>
<keyword evidence="6 7" id="KW-0472">Membrane</keyword>
<dbReference type="PANTHER" id="PTHR30252">
    <property type="entry name" value="INNER MEMBRANE PEPTIDE TRANSPORTER"/>
    <property type="match status" value="1"/>
</dbReference>
<feature type="transmembrane region" description="Helical" evidence="7">
    <location>
        <begin position="187"/>
        <end position="207"/>
    </location>
</feature>
<feature type="transmembrane region" description="Helical" evidence="7">
    <location>
        <begin position="508"/>
        <end position="529"/>
    </location>
</feature>
<evidence type="ECO:0000256" key="2">
    <source>
        <dbReference type="ARBA" id="ARBA00007755"/>
    </source>
</evidence>
<dbReference type="PANTHER" id="PTHR30252:SF0">
    <property type="entry name" value="PEPTIDE TRANSPORTER CSTA"/>
    <property type="match status" value="1"/>
</dbReference>
<feature type="transmembrane region" description="Helical" evidence="7">
    <location>
        <begin position="480"/>
        <end position="502"/>
    </location>
</feature>
<evidence type="ECO:0000256" key="6">
    <source>
        <dbReference type="ARBA" id="ARBA00023136"/>
    </source>
</evidence>
<evidence type="ECO:0000256" key="5">
    <source>
        <dbReference type="ARBA" id="ARBA00022989"/>
    </source>
</evidence>
<feature type="transmembrane region" description="Helical" evidence="7">
    <location>
        <begin position="291"/>
        <end position="313"/>
    </location>
</feature>
<comment type="similarity">
    <text evidence="2">Belongs to the peptide transporter carbon starvation (CstA) (TC 2.A.114) family.</text>
</comment>
<dbReference type="EMBL" id="JACNIG010000338">
    <property type="protein sequence ID" value="MBC8433811.1"/>
    <property type="molecule type" value="Genomic_DNA"/>
</dbReference>
<feature type="transmembrane region" description="Helical" evidence="7">
    <location>
        <begin position="62"/>
        <end position="80"/>
    </location>
</feature>
<evidence type="ECO:0000256" key="3">
    <source>
        <dbReference type="ARBA" id="ARBA00022475"/>
    </source>
</evidence>
<dbReference type="AlphaFoldDB" id="A0A8J6P714"/>
<evidence type="ECO:0000313" key="10">
    <source>
        <dbReference type="Proteomes" id="UP000605201"/>
    </source>
</evidence>
<accession>A0A8J6P714</accession>
<dbReference type="InterPro" id="IPR003706">
    <property type="entry name" value="CstA_N"/>
</dbReference>
<dbReference type="Pfam" id="PF02554">
    <property type="entry name" value="CstA"/>
    <property type="match status" value="1"/>
</dbReference>
<feature type="transmembrane region" description="Helical" evidence="7">
    <location>
        <begin position="6"/>
        <end position="22"/>
    </location>
</feature>
<feature type="transmembrane region" description="Helical" evidence="7">
    <location>
        <begin position="334"/>
        <end position="357"/>
    </location>
</feature>
<feature type="transmembrane region" description="Helical" evidence="7">
    <location>
        <begin position="541"/>
        <end position="559"/>
    </location>
</feature>
<keyword evidence="5 7" id="KW-1133">Transmembrane helix</keyword>
<dbReference type="GO" id="GO:0005886">
    <property type="term" value="C:plasma membrane"/>
    <property type="evidence" value="ECO:0007669"/>
    <property type="project" value="UniProtKB-SubCell"/>
</dbReference>
<evidence type="ECO:0000313" key="9">
    <source>
        <dbReference type="EMBL" id="MBC8433811.1"/>
    </source>
</evidence>
<feature type="transmembrane region" description="Helical" evidence="7">
    <location>
        <begin position="254"/>
        <end position="271"/>
    </location>
</feature>
<organism evidence="9 10">
    <name type="scientific">Candidatus Desulfatibia vada</name>
    <dbReference type="NCBI Taxonomy" id="2841696"/>
    <lineage>
        <taxon>Bacteria</taxon>
        <taxon>Pseudomonadati</taxon>
        <taxon>Thermodesulfobacteriota</taxon>
        <taxon>Desulfobacteria</taxon>
        <taxon>Desulfobacterales</taxon>
        <taxon>Desulfobacterales incertae sedis</taxon>
        <taxon>Candidatus Desulfatibia</taxon>
    </lineage>
</organism>
<feature type="transmembrane region" description="Helical" evidence="7">
    <location>
        <begin position="161"/>
        <end position="180"/>
    </location>
</feature>
<name>A0A8J6P714_9BACT</name>
<evidence type="ECO:0000256" key="7">
    <source>
        <dbReference type="SAM" id="Phobius"/>
    </source>
</evidence>
<feature type="transmembrane region" description="Helical" evidence="7">
    <location>
        <begin position="445"/>
        <end position="468"/>
    </location>
</feature>
<feature type="transmembrane region" description="Helical" evidence="7">
    <location>
        <begin position="377"/>
        <end position="396"/>
    </location>
</feature>
<keyword evidence="3" id="KW-1003">Cell membrane</keyword>
<comment type="caution">
    <text evidence="9">The sequence shown here is derived from an EMBL/GenBank/DDBJ whole genome shotgun (WGS) entry which is preliminary data.</text>
</comment>